<reference evidence="1 2" key="1">
    <citation type="submission" date="2018-11" db="EMBL/GenBank/DDBJ databases">
        <title>Species Designations Belie Phenotypic and Genotypic Heterogeneity in Oral Streptococci.</title>
        <authorList>
            <person name="Velsko I."/>
        </authorList>
    </citation>
    <scope>NUCLEOTIDE SEQUENCE [LARGE SCALE GENOMIC DNA]</scope>
    <source>
        <strain evidence="1 2">BCC22</strain>
    </source>
</reference>
<gene>
    <name evidence="1" type="ORF">D8788_09205</name>
</gene>
<evidence type="ECO:0008006" key="3">
    <source>
        <dbReference type="Google" id="ProtNLM"/>
    </source>
</evidence>
<evidence type="ECO:0000313" key="2">
    <source>
        <dbReference type="Proteomes" id="UP000271520"/>
    </source>
</evidence>
<dbReference type="AlphaFoldDB" id="A0A3R9M5N6"/>
<dbReference type="Proteomes" id="UP000271520">
    <property type="component" value="Unassembled WGS sequence"/>
</dbReference>
<accession>A0A3R9M5N6</accession>
<dbReference type="EMBL" id="RJPW01000020">
    <property type="protein sequence ID" value="RSJ89209.1"/>
    <property type="molecule type" value="Genomic_DNA"/>
</dbReference>
<evidence type="ECO:0000313" key="1">
    <source>
        <dbReference type="EMBL" id="RSJ89209.1"/>
    </source>
</evidence>
<dbReference type="RefSeq" id="WP_001030850.1">
    <property type="nucleotide sequence ID" value="NZ_RJPW01000020.1"/>
</dbReference>
<dbReference type="NCBIfam" id="NF040663">
    <property type="entry name" value="salivaricin_M"/>
    <property type="match status" value="1"/>
</dbReference>
<sequence>MNKEDHGIDTLDYEINHQELGGKSAAGLYTAIILTLHGHCGWIVTYSFECSAPHVSCG</sequence>
<protein>
    <recommendedName>
        <fullName evidence="3">Lantibiotic salivaricin M</fullName>
    </recommendedName>
</protein>
<comment type="caution">
    <text evidence="1">The sequence shown here is derived from an EMBL/GenBank/DDBJ whole genome shotgun (WGS) entry which is preliminary data.</text>
</comment>
<organism evidence="1 2">
    <name type="scientific">Streptococcus mitis</name>
    <dbReference type="NCBI Taxonomy" id="28037"/>
    <lineage>
        <taxon>Bacteria</taxon>
        <taxon>Bacillati</taxon>
        <taxon>Bacillota</taxon>
        <taxon>Bacilli</taxon>
        <taxon>Lactobacillales</taxon>
        <taxon>Streptococcaceae</taxon>
        <taxon>Streptococcus</taxon>
        <taxon>Streptococcus mitis group</taxon>
    </lineage>
</organism>
<name>A0A3R9M5N6_STRMT</name>
<proteinExistence type="predicted"/>